<feature type="transmembrane region" description="Helical" evidence="1">
    <location>
        <begin position="73"/>
        <end position="96"/>
    </location>
</feature>
<accession>A0A379K0W5</accession>
<name>A0A379K0W5_ECTOL</name>
<reference evidence="2 3" key="1">
    <citation type="submission" date="2018-06" db="EMBL/GenBank/DDBJ databases">
        <authorList>
            <consortium name="Pathogen Informatics"/>
            <person name="Doyle S."/>
        </authorList>
    </citation>
    <scope>NUCLEOTIDE SEQUENCE [LARGE SCALE GENOMIC DNA]</scope>
    <source>
        <strain evidence="2 3">NCTC10860</strain>
    </source>
</reference>
<protein>
    <submittedName>
        <fullName evidence="2">Uncharacterized protein</fullName>
    </submittedName>
</protein>
<keyword evidence="1" id="KW-0812">Transmembrane</keyword>
<evidence type="ECO:0000313" key="3">
    <source>
        <dbReference type="Proteomes" id="UP000254084"/>
    </source>
</evidence>
<dbReference type="RefSeq" id="WP_084342337.1">
    <property type="nucleotide sequence ID" value="NZ_UGUW01000001.1"/>
</dbReference>
<keyword evidence="1" id="KW-1133">Transmembrane helix</keyword>
<proteinExistence type="predicted"/>
<evidence type="ECO:0000256" key="1">
    <source>
        <dbReference type="SAM" id="Phobius"/>
    </source>
</evidence>
<gene>
    <name evidence="2" type="ORF">NCTC10860_00152</name>
</gene>
<keyword evidence="1" id="KW-0472">Membrane</keyword>
<dbReference type="EMBL" id="UGUW01000001">
    <property type="protein sequence ID" value="SUD57949.1"/>
    <property type="molecule type" value="Genomic_DNA"/>
</dbReference>
<dbReference type="Proteomes" id="UP000254084">
    <property type="component" value="Unassembled WGS sequence"/>
</dbReference>
<evidence type="ECO:0000313" key="2">
    <source>
        <dbReference type="EMBL" id="SUD57949.1"/>
    </source>
</evidence>
<dbReference type="AlphaFoldDB" id="A0A379K0W5"/>
<organism evidence="2 3">
    <name type="scientific">Ectopseudomonas oleovorans</name>
    <name type="common">Pseudomonas oleovorans</name>
    <dbReference type="NCBI Taxonomy" id="301"/>
    <lineage>
        <taxon>Bacteria</taxon>
        <taxon>Pseudomonadati</taxon>
        <taxon>Pseudomonadota</taxon>
        <taxon>Gammaproteobacteria</taxon>
        <taxon>Pseudomonadales</taxon>
        <taxon>Pseudomonadaceae</taxon>
        <taxon>Ectopseudomonas</taxon>
    </lineage>
</organism>
<sequence length="101" mass="11431">MRNDKAECQCCKKMMVPRVVMERSIYVDGVQVGGEKPLKSICPFCLREEWNGMPRKSGLARLRRDAILGLRAISLELTIIGGIALFFAVMAIYRFVFVGFN</sequence>